<accession>A0ABR6RLS9</accession>
<proteinExistence type="predicted"/>
<reference evidence="1 2" key="1">
    <citation type="submission" date="2020-08" db="EMBL/GenBank/DDBJ databases">
        <title>Functional genomics of gut bacteria from endangered species of beetles.</title>
        <authorList>
            <person name="Carlos-Shanley C."/>
        </authorList>
    </citation>
    <scope>NUCLEOTIDE SEQUENCE [LARGE SCALE GENOMIC DNA]</scope>
    <source>
        <strain evidence="1 2">S00124</strain>
    </source>
</reference>
<gene>
    <name evidence="1" type="ORF">HNP33_004245</name>
</gene>
<protein>
    <recommendedName>
        <fullName evidence="3">DUF2007 domain-containing protein</fullName>
    </recommendedName>
</protein>
<dbReference type="EMBL" id="JACHKZ010000060">
    <property type="protein sequence ID" value="MBB6580114.1"/>
    <property type="molecule type" value="Genomic_DNA"/>
</dbReference>
<dbReference type="RefSeq" id="WP_184711758.1">
    <property type="nucleotide sequence ID" value="NZ_JACHKZ010000060.1"/>
</dbReference>
<organism evidence="1 2">
    <name type="scientific">Comamonas odontotermitis</name>
    <dbReference type="NCBI Taxonomy" id="379895"/>
    <lineage>
        <taxon>Bacteria</taxon>
        <taxon>Pseudomonadati</taxon>
        <taxon>Pseudomonadota</taxon>
        <taxon>Betaproteobacteria</taxon>
        <taxon>Burkholderiales</taxon>
        <taxon>Comamonadaceae</taxon>
        <taxon>Comamonas</taxon>
    </lineage>
</organism>
<keyword evidence="2" id="KW-1185">Reference proteome</keyword>
<sequence length="71" mass="7671">MTIKDAEVITALTSNGIPLERWLALASHLTGYVDDTGCLKACIIEDDALAAAAVKLLQERGQIHQSFMLKS</sequence>
<evidence type="ECO:0008006" key="3">
    <source>
        <dbReference type="Google" id="ProtNLM"/>
    </source>
</evidence>
<evidence type="ECO:0000313" key="1">
    <source>
        <dbReference type="EMBL" id="MBB6580114.1"/>
    </source>
</evidence>
<evidence type="ECO:0000313" key="2">
    <source>
        <dbReference type="Proteomes" id="UP000562492"/>
    </source>
</evidence>
<name>A0ABR6RLS9_9BURK</name>
<comment type="caution">
    <text evidence="1">The sequence shown here is derived from an EMBL/GenBank/DDBJ whole genome shotgun (WGS) entry which is preliminary data.</text>
</comment>
<dbReference type="Proteomes" id="UP000562492">
    <property type="component" value="Unassembled WGS sequence"/>
</dbReference>